<comment type="caution">
    <text evidence="5">The sequence shown here is derived from an EMBL/GenBank/DDBJ whole genome shotgun (WGS) entry which is preliminary data.</text>
</comment>
<keyword evidence="1" id="KW-0805">Transcription regulation</keyword>
<dbReference type="InterPro" id="IPR036388">
    <property type="entry name" value="WH-like_DNA-bd_sf"/>
</dbReference>
<dbReference type="PANTHER" id="PTHR44688">
    <property type="entry name" value="DNA-BINDING TRANSCRIPTIONAL ACTIVATOR DEVR_DOSR"/>
    <property type="match status" value="1"/>
</dbReference>
<dbReference type="Pfam" id="PF03472">
    <property type="entry name" value="Autoind_bind"/>
    <property type="match status" value="1"/>
</dbReference>
<evidence type="ECO:0000256" key="3">
    <source>
        <dbReference type="ARBA" id="ARBA00023163"/>
    </source>
</evidence>
<dbReference type="PROSITE" id="PS50043">
    <property type="entry name" value="HTH_LUXR_2"/>
    <property type="match status" value="1"/>
</dbReference>
<dbReference type="OrthoDB" id="8113315at2"/>
<dbReference type="InterPro" id="IPR005143">
    <property type="entry name" value="TF_LuxR_autoind-bd_dom"/>
</dbReference>
<evidence type="ECO:0000313" key="5">
    <source>
        <dbReference type="EMBL" id="PTM94462.1"/>
    </source>
</evidence>
<dbReference type="SUPFAM" id="SSF75516">
    <property type="entry name" value="Pheromone-binding domain of LuxR-like quorum-sensing transcription factors"/>
    <property type="match status" value="1"/>
</dbReference>
<dbReference type="InterPro" id="IPR000792">
    <property type="entry name" value="Tscrpt_reg_LuxR_C"/>
</dbReference>
<dbReference type="Proteomes" id="UP000241247">
    <property type="component" value="Unassembled WGS sequence"/>
</dbReference>
<dbReference type="InterPro" id="IPR016032">
    <property type="entry name" value="Sig_transdc_resp-reg_C-effctor"/>
</dbReference>
<dbReference type="PANTHER" id="PTHR44688:SF16">
    <property type="entry name" value="DNA-BINDING TRANSCRIPTIONAL ACTIVATOR DEVR_DOSR"/>
    <property type="match status" value="1"/>
</dbReference>
<evidence type="ECO:0000313" key="6">
    <source>
        <dbReference type="Proteomes" id="UP000241247"/>
    </source>
</evidence>
<dbReference type="PRINTS" id="PR00038">
    <property type="entry name" value="HTHLUXR"/>
</dbReference>
<dbReference type="CDD" id="cd06170">
    <property type="entry name" value="LuxR_C_like"/>
    <property type="match status" value="1"/>
</dbReference>
<evidence type="ECO:0000259" key="4">
    <source>
        <dbReference type="PROSITE" id="PS50043"/>
    </source>
</evidence>
<protein>
    <submittedName>
        <fullName evidence="5">DNA-binding CsgD family transcriptional regulator</fullName>
    </submittedName>
</protein>
<name>A0A2T5B673_MYCDI</name>
<reference evidence="5 6" key="1">
    <citation type="submission" date="2018-04" db="EMBL/GenBank/DDBJ databases">
        <title>Genomic Encyclopedia of Type Strains, Phase IV (KMG-IV): sequencing the most valuable type-strain genomes for metagenomic binning, comparative biology and taxonomic classification.</title>
        <authorList>
            <person name="Goeker M."/>
        </authorList>
    </citation>
    <scope>NUCLEOTIDE SEQUENCE [LARGE SCALE GENOMIC DNA]</scope>
    <source>
        <strain evidence="5 6">DSM 7138</strain>
    </source>
</reference>
<gene>
    <name evidence="5" type="ORF">C7449_105365</name>
</gene>
<accession>A0A2T5B673</accession>
<dbReference type="SUPFAM" id="SSF46894">
    <property type="entry name" value="C-terminal effector domain of the bipartite response regulators"/>
    <property type="match status" value="1"/>
</dbReference>
<dbReference type="RefSeq" id="WP_108003616.1">
    <property type="nucleotide sequence ID" value="NZ_JBHEEX010000003.1"/>
</dbReference>
<keyword evidence="3" id="KW-0804">Transcription</keyword>
<sequence>MRDPDNPSVRPGWSPEFLTEAALGSVQTEYEVLQLMRRCADHFGFSHFLVTRFPDAERPRLSARLLVSNWPAELVRQYDALEVFHRSRLVTEVAQTKQPVRGDARLLAPKDPGDAAAAAAAKLTEQHGLAASLAFLLHSTGAEPFIVLFSGRQAALDHDDTARLYFAAVQLFECLEQTFATGTVAREKLSGREIECLRWAAAGKSSDEIAIILGISPYTVSSYFKTATRKLGAVNRMQAIASAMRMKLI</sequence>
<keyword evidence="2 5" id="KW-0238">DNA-binding</keyword>
<dbReference type="Gene3D" id="1.10.10.10">
    <property type="entry name" value="Winged helix-like DNA-binding domain superfamily/Winged helix DNA-binding domain"/>
    <property type="match status" value="1"/>
</dbReference>
<dbReference type="EMBL" id="PZZZ01000005">
    <property type="protein sequence ID" value="PTM94462.1"/>
    <property type="molecule type" value="Genomic_DNA"/>
</dbReference>
<feature type="domain" description="HTH luxR-type" evidence="4">
    <location>
        <begin position="182"/>
        <end position="247"/>
    </location>
</feature>
<dbReference type="Pfam" id="PF00196">
    <property type="entry name" value="GerE"/>
    <property type="match status" value="1"/>
</dbReference>
<dbReference type="SMART" id="SM00421">
    <property type="entry name" value="HTH_LUXR"/>
    <property type="match status" value="1"/>
</dbReference>
<dbReference type="Gene3D" id="3.30.450.80">
    <property type="entry name" value="Transcription factor LuxR-like, autoinducer-binding domain"/>
    <property type="match status" value="1"/>
</dbReference>
<organism evidence="5 6">
    <name type="scientific">Mycoplana dimorpha</name>
    <dbReference type="NCBI Taxonomy" id="28320"/>
    <lineage>
        <taxon>Bacteria</taxon>
        <taxon>Pseudomonadati</taxon>
        <taxon>Pseudomonadota</taxon>
        <taxon>Alphaproteobacteria</taxon>
        <taxon>Hyphomicrobiales</taxon>
        <taxon>Rhizobiaceae</taxon>
        <taxon>Mycoplana</taxon>
    </lineage>
</organism>
<dbReference type="GO" id="GO:0006355">
    <property type="term" value="P:regulation of DNA-templated transcription"/>
    <property type="evidence" value="ECO:0007669"/>
    <property type="project" value="InterPro"/>
</dbReference>
<evidence type="ECO:0000256" key="1">
    <source>
        <dbReference type="ARBA" id="ARBA00023015"/>
    </source>
</evidence>
<keyword evidence="6" id="KW-1185">Reference proteome</keyword>
<dbReference type="GO" id="GO:0003677">
    <property type="term" value="F:DNA binding"/>
    <property type="evidence" value="ECO:0007669"/>
    <property type="project" value="UniProtKB-KW"/>
</dbReference>
<evidence type="ECO:0000256" key="2">
    <source>
        <dbReference type="ARBA" id="ARBA00023125"/>
    </source>
</evidence>
<proteinExistence type="predicted"/>
<dbReference type="InterPro" id="IPR036693">
    <property type="entry name" value="TF_LuxR_autoind-bd_dom_sf"/>
</dbReference>
<dbReference type="AlphaFoldDB" id="A0A2T5B673"/>